<reference evidence="1 2" key="1">
    <citation type="submission" date="2015-05" db="EMBL/GenBank/DDBJ databases">
        <title>Evolution of Trichinella species and genotypes.</title>
        <authorList>
            <person name="Korhonen P.K."/>
            <person name="Edoardo P."/>
            <person name="Giuseppe L.R."/>
            <person name="Gasser R.B."/>
        </authorList>
    </citation>
    <scope>NUCLEOTIDE SEQUENCE [LARGE SCALE GENOMIC DNA]</scope>
    <source>
        <strain evidence="1">ISS10</strain>
    </source>
</reference>
<gene>
    <name evidence="1" type="ORF">T02_2716</name>
</gene>
<name>A0A0V1KI24_9BILA</name>
<keyword evidence="2" id="KW-1185">Reference proteome</keyword>
<dbReference type="AlphaFoldDB" id="A0A0V1KI24"/>
<proteinExistence type="predicted"/>
<organism evidence="1 2">
    <name type="scientific">Trichinella nativa</name>
    <dbReference type="NCBI Taxonomy" id="6335"/>
    <lineage>
        <taxon>Eukaryota</taxon>
        <taxon>Metazoa</taxon>
        <taxon>Ecdysozoa</taxon>
        <taxon>Nematoda</taxon>
        <taxon>Enoplea</taxon>
        <taxon>Dorylaimia</taxon>
        <taxon>Trichinellida</taxon>
        <taxon>Trichinellidae</taxon>
        <taxon>Trichinella</taxon>
    </lineage>
</organism>
<protein>
    <submittedName>
        <fullName evidence="1">Uncharacterized protein</fullName>
    </submittedName>
</protein>
<evidence type="ECO:0000313" key="1">
    <source>
        <dbReference type="EMBL" id="KRZ46922.1"/>
    </source>
</evidence>
<dbReference type="EMBL" id="JYDW01001807">
    <property type="protein sequence ID" value="KRZ46922.1"/>
    <property type="molecule type" value="Genomic_DNA"/>
</dbReference>
<dbReference type="Proteomes" id="UP000054721">
    <property type="component" value="Unassembled WGS sequence"/>
</dbReference>
<evidence type="ECO:0000313" key="2">
    <source>
        <dbReference type="Proteomes" id="UP000054721"/>
    </source>
</evidence>
<accession>A0A0V1KI24</accession>
<comment type="caution">
    <text evidence="1">The sequence shown here is derived from an EMBL/GenBank/DDBJ whole genome shotgun (WGS) entry which is preliminary data.</text>
</comment>
<sequence length="57" mass="6518">MCTMYVPDAFRGQKRAMYSMELDLRMGLYSSSSLSSLPPLMQQDRRVKPEPSVGQVF</sequence>